<dbReference type="Pfam" id="PF14907">
    <property type="entry name" value="NTP_transf_5"/>
    <property type="match status" value="1"/>
</dbReference>
<sequence>MALRHAGDLDLLLIEPSSVWEADRILTEAGYIRTQPDFELTPLQKSVYMKIFPDLVYTYKDFEIPIELHWRWTPNPYLFPLSVEEVWQKRELISIANTKVATMSREDILLYLCVHGAKHAWNRLKYLCDIPMLMDNDIERLLARARQLGVLNMVTQGFLLAHQVLNMPLPPAISAEAQTNPTAQGLVKVAQQVLREDESYWETDKPLALVKKPARILRVLKYTLKLRPELKYKRYHLYLKSSSYLDWSLIRIPDRLFFLYLVLRPFFWLVRHFKKDDK</sequence>
<accession>A0A176RT31</accession>
<protein>
    <recommendedName>
        <fullName evidence="3">Nucleotidyltransferase family protein</fullName>
    </recommendedName>
</protein>
<name>A0A176RT31_9GAMM</name>
<gene>
    <name evidence="1" type="ORF">THIOM_005528</name>
</gene>
<comment type="caution">
    <text evidence="1">The sequence shown here is derived from an EMBL/GenBank/DDBJ whole genome shotgun (WGS) entry which is preliminary data.</text>
</comment>
<dbReference type="AlphaFoldDB" id="A0A176RT31"/>
<keyword evidence="2" id="KW-1185">Reference proteome</keyword>
<dbReference type="EMBL" id="LUTY01003057">
    <property type="protein sequence ID" value="OAD18866.1"/>
    <property type="molecule type" value="Genomic_DNA"/>
</dbReference>
<reference evidence="1 2" key="1">
    <citation type="submission" date="2016-05" db="EMBL/GenBank/DDBJ databases">
        <title>Single-cell genome of chain-forming Candidatus Thiomargarita nelsonii and comparison to other large sulfur-oxidizing bacteria.</title>
        <authorList>
            <person name="Winkel M."/>
            <person name="Salman V."/>
            <person name="Woyke T."/>
            <person name="Schulz-Vogt H."/>
            <person name="Richter M."/>
            <person name="Flood B."/>
            <person name="Bailey J."/>
            <person name="Amann R."/>
            <person name="Mussmann M."/>
        </authorList>
    </citation>
    <scope>NUCLEOTIDE SEQUENCE [LARGE SCALE GENOMIC DNA]</scope>
    <source>
        <strain evidence="1 2">THI036</strain>
    </source>
</reference>
<dbReference type="InterPro" id="IPR039498">
    <property type="entry name" value="NTP_transf_5"/>
</dbReference>
<evidence type="ECO:0000313" key="1">
    <source>
        <dbReference type="EMBL" id="OAD18866.1"/>
    </source>
</evidence>
<evidence type="ECO:0000313" key="2">
    <source>
        <dbReference type="Proteomes" id="UP000076962"/>
    </source>
</evidence>
<organism evidence="1 2">
    <name type="scientific">Candidatus Thiomargarita nelsonii</name>
    <dbReference type="NCBI Taxonomy" id="1003181"/>
    <lineage>
        <taxon>Bacteria</taxon>
        <taxon>Pseudomonadati</taxon>
        <taxon>Pseudomonadota</taxon>
        <taxon>Gammaproteobacteria</taxon>
        <taxon>Thiotrichales</taxon>
        <taxon>Thiotrichaceae</taxon>
        <taxon>Thiomargarita</taxon>
    </lineage>
</organism>
<evidence type="ECO:0008006" key="3">
    <source>
        <dbReference type="Google" id="ProtNLM"/>
    </source>
</evidence>
<proteinExistence type="predicted"/>
<dbReference type="Proteomes" id="UP000076962">
    <property type="component" value="Unassembled WGS sequence"/>
</dbReference>